<comment type="subcellular location">
    <subcellularLocation>
        <location evidence="1">Cell membrane</location>
        <topology evidence="1">Multi-pass membrane protein</topology>
    </subcellularLocation>
</comment>
<feature type="transmembrane region" description="Helical" evidence="6">
    <location>
        <begin position="254"/>
        <end position="272"/>
    </location>
</feature>
<protein>
    <recommendedName>
        <fullName evidence="9">Polysaccharide biosynthesis protein</fullName>
    </recommendedName>
</protein>
<gene>
    <name evidence="7" type="ORF">HMPREF9248_0287</name>
</gene>
<organism evidence="7 8">
    <name type="scientific">Fannyhessea vaginae PB189-T1-4</name>
    <dbReference type="NCBI Taxonomy" id="866774"/>
    <lineage>
        <taxon>Bacteria</taxon>
        <taxon>Bacillati</taxon>
        <taxon>Actinomycetota</taxon>
        <taxon>Coriobacteriia</taxon>
        <taxon>Coriobacteriales</taxon>
        <taxon>Atopobiaceae</taxon>
        <taxon>Fannyhessea</taxon>
    </lineage>
</organism>
<feature type="transmembrane region" description="Helical" evidence="6">
    <location>
        <begin position="149"/>
        <end position="170"/>
    </location>
</feature>
<name>A0ABN0AZZ8_9ACTN</name>
<evidence type="ECO:0000256" key="2">
    <source>
        <dbReference type="ARBA" id="ARBA00022475"/>
    </source>
</evidence>
<feature type="transmembrane region" description="Helical" evidence="6">
    <location>
        <begin position="217"/>
        <end position="234"/>
    </location>
</feature>
<feature type="transmembrane region" description="Helical" evidence="6">
    <location>
        <begin position="22"/>
        <end position="42"/>
    </location>
</feature>
<feature type="transmembrane region" description="Helical" evidence="6">
    <location>
        <begin position="176"/>
        <end position="196"/>
    </location>
</feature>
<keyword evidence="5 6" id="KW-0472">Membrane</keyword>
<feature type="transmembrane region" description="Helical" evidence="6">
    <location>
        <begin position="94"/>
        <end position="111"/>
    </location>
</feature>
<dbReference type="PANTHER" id="PTHR30250:SF11">
    <property type="entry name" value="O-ANTIGEN TRANSPORTER-RELATED"/>
    <property type="match status" value="1"/>
</dbReference>
<keyword evidence="8" id="KW-1185">Reference proteome</keyword>
<keyword evidence="3 6" id="KW-0812">Transmembrane</keyword>
<evidence type="ECO:0000313" key="7">
    <source>
        <dbReference type="EMBL" id="EFL44115.1"/>
    </source>
</evidence>
<feature type="transmembrane region" description="Helical" evidence="6">
    <location>
        <begin position="394"/>
        <end position="417"/>
    </location>
</feature>
<feature type="transmembrane region" description="Helical" evidence="6">
    <location>
        <begin position="367"/>
        <end position="388"/>
    </location>
</feature>
<comment type="caution">
    <text evidence="7">The sequence shown here is derived from an EMBL/GenBank/DDBJ whole genome shotgun (WGS) entry which is preliminary data.</text>
</comment>
<evidence type="ECO:0000313" key="8">
    <source>
        <dbReference type="Proteomes" id="UP000004431"/>
    </source>
</evidence>
<proteinExistence type="predicted"/>
<accession>A0ABN0AZZ8</accession>
<reference evidence="7 8" key="1">
    <citation type="submission" date="2010-08" db="EMBL/GenBank/DDBJ databases">
        <authorList>
            <person name="Durkin A.S."/>
            <person name="Madupu R."/>
            <person name="Torralba M."/>
            <person name="Gillis M."/>
            <person name="Methe B."/>
            <person name="Sutton G."/>
            <person name="Nelson K.E."/>
        </authorList>
    </citation>
    <scope>NUCLEOTIDE SEQUENCE [LARGE SCALE GENOMIC DNA]</scope>
    <source>
        <strain evidence="7 8">PB189-T1-4</strain>
    </source>
</reference>
<evidence type="ECO:0008006" key="9">
    <source>
        <dbReference type="Google" id="ProtNLM"/>
    </source>
</evidence>
<evidence type="ECO:0000256" key="1">
    <source>
        <dbReference type="ARBA" id="ARBA00004651"/>
    </source>
</evidence>
<sequence length="420" mass="45979">MGDKSFARQVAFFGSGKTGRDYCWNALGQAASGLMFPLLVIITTQLCGVFEAGMFALAFVFATLISFIALFGIRTFQVSDIDEHDSFASYQLQRALSCALALLVAWLYLSFRSYNSAMHTTSWALVIFKCIDALADVYEGRLQQYNKLYLAGISQSIRCFGASLLFIVSLTITRSVAISSVILCLVAAASFVLVSFPLAKIETPPSRRGTVLEIKELCLLCAPACLIQLLYALIDAVPKFVMEGMLGYEQQLYFNAIYFPAMAIVLIGGLLYKPQLTYLSNTYVVEKNTRAFVLHSFSLMGAILVVGAVFFVIFSTWGAAINSLLYGVSFTRIAEAQNLMIIAGVVCALIDFVFQLLCVMRQQARATLSYCACLVVVCMLSASLIATMGFSGAVWAYTASMLLLLVLLCIRWASVLLRSS</sequence>
<dbReference type="EMBL" id="AEDQ01000018">
    <property type="protein sequence ID" value="EFL44115.1"/>
    <property type="molecule type" value="Genomic_DNA"/>
</dbReference>
<feature type="transmembrane region" description="Helical" evidence="6">
    <location>
        <begin position="339"/>
        <end position="360"/>
    </location>
</feature>
<dbReference type="InterPro" id="IPR050833">
    <property type="entry name" value="Poly_Biosynth_Transport"/>
</dbReference>
<dbReference type="Proteomes" id="UP000004431">
    <property type="component" value="Unassembled WGS sequence"/>
</dbReference>
<evidence type="ECO:0000256" key="3">
    <source>
        <dbReference type="ARBA" id="ARBA00022692"/>
    </source>
</evidence>
<keyword evidence="4 6" id="KW-1133">Transmembrane helix</keyword>
<evidence type="ECO:0000256" key="4">
    <source>
        <dbReference type="ARBA" id="ARBA00022989"/>
    </source>
</evidence>
<evidence type="ECO:0000256" key="5">
    <source>
        <dbReference type="ARBA" id="ARBA00023136"/>
    </source>
</evidence>
<feature type="transmembrane region" description="Helical" evidence="6">
    <location>
        <begin position="54"/>
        <end position="73"/>
    </location>
</feature>
<keyword evidence="2" id="KW-1003">Cell membrane</keyword>
<evidence type="ECO:0000256" key="6">
    <source>
        <dbReference type="SAM" id="Phobius"/>
    </source>
</evidence>
<dbReference type="PANTHER" id="PTHR30250">
    <property type="entry name" value="PST FAMILY PREDICTED COLANIC ACID TRANSPORTER"/>
    <property type="match status" value="1"/>
</dbReference>
<feature type="transmembrane region" description="Helical" evidence="6">
    <location>
        <begin position="292"/>
        <end position="319"/>
    </location>
</feature>